<dbReference type="Proteomes" id="UP001141806">
    <property type="component" value="Unassembled WGS sequence"/>
</dbReference>
<evidence type="ECO:0000313" key="1">
    <source>
        <dbReference type="EMBL" id="KAJ4970837.1"/>
    </source>
</evidence>
<dbReference type="EMBL" id="JAMYWD010000005">
    <property type="protein sequence ID" value="KAJ4970837.1"/>
    <property type="molecule type" value="Genomic_DNA"/>
</dbReference>
<reference evidence="1" key="1">
    <citation type="journal article" date="2023" name="Plant J.">
        <title>The genome of the king protea, Protea cynaroides.</title>
        <authorList>
            <person name="Chang J."/>
            <person name="Duong T.A."/>
            <person name="Schoeman C."/>
            <person name="Ma X."/>
            <person name="Roodt D."/>
            <person name="Barker N."/>
            <person name="Li Z."/>
            <person name="Van de Peer Y."/>
            <person name="Mizrachi E."/>
        </authorList>
    </citation>
    <scope>NUCLEOTIDE SEQUENCE</scope>
    <source>
        <tissue evidence="1">Young leaves</tissue>
    </source>
</reference>
<proteinExistence type="predicted"/>
<dbReference type="AlphaFoldDB" id="A0A9Q0KHW1"/>
<name>A0A9Q0KHW1_9MAGN</name>
<sequence>MSFLNVGMGNFSELPVQMGSLVELLHMRVLGKSNSIFSPFSLTLQNPSLPSPRLLKLIYPLSKVIPSSYAFQKLCAKRFSLRKEFSYELDTRPVGNESFDSLSARMKEDGVDQTWNNAKKKVKTVQPAPKILFVFKWFYVTMPVKYKKGKYTK</sequence>
<accession>A0A9Q0KHW1</accession>
<comment type="caution">
    <text evidence="1">The sequence shown here is derived from an EMBL/GenBank/DDBJ whole genome shotgun (WGS) entry which is preliminary data.</text>
</comment>
<gene>
    <name evidence="1" type="ORF">NE237_003936</name>
</gene>
<keyword evidence="2" id="KW-1185">Reference proteome</keyword>
<evidence type="ECO:0000313" key="2">
    <source>
        <dbReference type="Proteomes" id="UP001141806"/>
    </source>
</evidence>
<organism evidence="1 2">
    <name type="scientific">Protea cynaroides</name>
    <dbReference type="NCBI Taxonomy" id="273540"/>
    <lineage>
        <taxon>Eukaryota</taxon>
        <taxon>Viridiplantae</taxon>
        <taxon>Streptophyta</taxon>
        <taxon>Embryophyta</taxon>
        <taxon>Tracheophyta</taxon>
        <taxon>Spermatophyta</taxon>
        <taxon>Magnoliopsida</taxon>
        <taxon>Proteales</taxon>
        <taxon>Proteaceae</taxon>
        <taxon>Protea</taxon>
    </lineage>
</organism>
<protein>
    <submittedName>
        <fullName evidence="1">Uncharacterized protein</fullName>
    </submittedName>
</protein>